<evidence type="ECO:0000313" key="2">
    <source>
        <dbReference type="EMBL" id="MED6252984.1"/>
    </source>
</evidence>
<feature type="compositionally biased region" description="Basic residues" evidence="1">
    <location>
        <begin position="80"/>
        <end position="90"/>
    </location>
</feature>
<protein>
    <submittedName>
        <fullName evidence="2">Uncharacterized protein</fullName>
    </submittedName>
</protein>
<feature type="non-terminal residue" evidence="2">
    <location>
        <position position="1"/>
    </location>
</feature>
<reference evidence="2 3" key="1">
    <citation type="submission" date="2021-07" db="EMBL/GenBank/DDBJ databases">
        <authorList>
            <person name="Palmer J.M."/>
        </authorList>
    </citation>
    <scope>NUCLEOTIDE SEQUENCE [LARGE SCALE GENOMIC DNA]</scope>
    <source>
        <strain evidence="2 3">AT_MEX2019</strain>
        <tissue evidence="2">Muscle</tissue>
    </source>
</reference>
<sequence>DPPTPSKKEPAGSVRSIDQECGPTTEKRADQQAQCNQSTPHEGGHMTNMPNHPRTTGQSQQSAQSPCPAPDPSHNQASKATKHVPHQHRGHQQETPDPKWQAHPNASSGPA</sequence>
<evidence type="ECO:0000313" key="3">
    <source>
        <dbReference type="Proteomes" id="UP001345963"/>
    </source>
</evidence>
<accession>A0ABU7BUB1</accession>
<keyword evidence="3" id="KW-1185">Reference proteome</keyword>
<comment type="caution">
    <text evidence="2">The sequence shown here is derived from an EMBL/GenBank/DDBJ whole genome shotgun (WGS) entry which is preliminary data.</text>
</comment>
<feature type="compositionally biased region" description="Polar residues" evidence="1">
    <location>
        <begin position="48"/>
        <end position="57"/>
    </location>
</feature>
<name>A0ABU7BUB1_9TELE</name>
<feature type="region of interest" description="Disordered" evidence="1">
    <location>
        <begin position="1"/>
        <end position="111"/>
    </location>
</feature>
<evidence type="ECO:0000256" key="1">
    <source>
        <dbReference type="SAM" id="MobiDB-lite"/>
    </source>
</evidence>
<dbReference type="Proteomes" id="UP001345963">
    <property type="component" value="Unassembled WGS sequence"/>
</dbReference>
<proteinExistence type="predicted"/>
<gene>
    <name evidence="2" type="ORF">ATANTOWER_020400</name>
</gene>
<feature type="compositionally biased region" description="Basic and acidic residues" evidence="1">
    <location>
        <begin position="1"/>
        <end position="10"/>
    </location>
</feature>
<organism evidence="2 3">
    <name type="scientific">Ataeniobius toweri</name>
    <dbReference type="NCBI Taxonomy" id="208326"/>
    <lineage>
        <taxon>Eukaryota</taxon>
        <taxon>Metazoa</taxon>
        <taxon>Chordata</taxon>
        <taxon>Craniata</taxon>
        <taxon>Vertebrata</taxon>
        <taxon>Euteleostomi</taxon>
        <taxon>Actinopterygii</taxon>
        <taxon>Neopterygii</taxon>
        <taxon>Teleostei</taxon>
        <taxon>Neoteleostei</taxon>
        <taxon>Acanthomorphata</taxon>
        <taxon>Ovalentaria</taxon>
        <taxon>Atherinomorphae</taxon>
        <taxon>Cyprinodontiformes</taxon>
        <taxon>Goodeidae</taxon>
        <taxon>Ataeniobius</taxon>
    </lineage>
</organism>
<feature type="compositionally biased region" description="Polar residues" evidence="1">
    <location>
        <begin position="31"/>
        <end position="40"/>
    </location>
</feature>
<dbReference type="EMBL" id="JAHUTI010063334">
    <property type="protein sequence ID" value="MED6252984.1"/>
    <property type="molecule type" value="Genomic_DNA"/>
</dbReference>